<name>A0AAN4W191_9BACT</name>
<dbReference type="CDD" id="cd05651">
    <property type="entry name" value="M20_ArgE_DapE-like"/>
    <property type="match status" value="1"/>
</dbReference>
<dbReference type="Pfam" id="PF07687">
    <property type="entry name" value="M20_dimer"/>
    <property type="match status" value="1"/>
</dbReference>
<dbReference type="InterPro" id="IPR002933">
    <property type="entry name" value="Peptidase_M20"/>
</dbReference>
<dbReference type="SUPFAM" id="SSF53187">
    <property type="entry name" value="Zn-dependent exopeptidases"/>
    <property type="match status" value="1"/>
</dbReference>
<dbReference type="PROSITE" id="PS00758">
    <property type="entry name" value="ARGE_DAPE_CPG2_1"/>
    <property type="match status" value="1"/>
</dbReference>
<dbReference type="AlphaFoldDB" id="A0AAN4W191"/>
<evidence type="ECO:0000256" key="4">
    <source>
        <dbReference type="ARBA" id="ARBA00022833"/>
    </source>
</evidence>
<dbReference type="InterPro" id="IPR036264">
    <property type="entry name" value="Bact_exopeptidase_dim_dom"/>
</dbReference>
<dbReference type="GO" id="GO:0006526">
    <property type="term" value="P:L-arginine biosynthetic process"/>
    <property type="evidence" value="ECO:0007669"/>
    <property type="project" value="TreeGrafter"/>
</dbReference>
<dbReference type="Pfam" id="PF01546">
    <property type="entry name" value="Peptidase_M20"/>
    <property type="match status" value="1"/>
</dbReference>
<dbReference type="Gene3D" id="3.40.630.10">
    <property type="entry name" value="Zn peptidases"/>
    <property type="match status" value="1"/>
</dbReference>
<dbReference type="PANTHER" id="PTHR43808:SF31">
    <property type="entry name" value="N-ACETYL-L-CITRULLINE DEACETYLASE"/>
    <property type="match status" value="1"/>
</dbReference>
<dbReference type="GO" id="GO:0046872">
    <property type="term" value="F:metal ion binding"/>
    <property type="evidence" value="ECO:0007669"/>
    <property type="project" value="UniProtKB-KW"/>
</dbReference>
<dbReference type="Gene3D" id="3.30.70.360">
    <property type="match status" value="1"/>
</dbReference>
<evidence type="ECO:0000259" key="6">
    <source>
        <dbReference type="Pfam" id="PF07687"/>
    </source>
</evidence>
<reference evidence="7 8" key="1">
    <citation type="submission" date="2021-12" db="EMBL/GenBank/DDBJ databases">
        <title>Genome sequencing of bacteria with rrn-lacking chromosome and rrn-plasmid.</title>
        <authorList>
            <person name="Anda M."/>
            <person name="Iwasaki W."/>
        </authorList>
    </citation>
    <scope>NUCLEOTIDE SEQUENCE [LARGE SCALE GENOMIC DNA]</scope>
    <source>
        <strain evidence="7 8">NBRC 15940</strain>
    </source>
</reference>
<evidence type="ECO:0000256" key="3">
    <source>
        <dbReference type="ARBA" id="ARBA00022801"/>
    </source>
</evidence>
<evidence type="ECO:0000256" key="2">
    <source>
        <dbReference type="ARBA" id="ARBA00022723"/>
    </source>
</evidence>
<feature type="domain" description="Peptidase M20 dimerisation" evidence="6">
    <location>
        <begin position="169"/>
        <end position="265"/>
    </location>
</feature>
<keyword evidence="3" id="KW-0378">Hydrolase</keyword>
<protein>
    <submittedName>
        <fullName evidence="7">Acetylornithine deacetylase</fullName>
    </submittedName>
</protein>
<keyword evidence="5" id="KW-0170">Cobalt</keyword>
<organism evidence="7 8">
    <name type="scientific">Persicobacter diffluens</name>
    <dbReference type="NCBI Taxonomy" id="981"/>
    <lineage>
        <taxon>Bacteria</taxon>
        <taxon>Pseudomonadati</taxon>
        <taxon>Bacteroidota</taxon>
        <taxon>Cytophagia</taxon>
        <taxon>Cytophagales</taxon>
        <taxon>Persicobacteraceae</taxon>
        <taxon>Persicobacter</taxon>
    </lineage>
</organism>
<proteinExistence type="predicted"/>
<keyword evidence="4" id="KW-0862">Zinc</keyword>
<sequence length="359" mass="39328">MRSIGQWSDMAIDLLRKLIATPSLSREEDKTADLIFKFLSELDLAPKRDKNNVWAAAGNAPEGAPVLLLNSHHDTVKPNKGWTKDPFQPTIEEGVLYGLGSNDAGASAVSLLATFAYLSQLPTLPYQLIVAITAEEEVSGKDGIRDLLPTLGKIDCAIVGEPTEMQLAIAEKGLMVLDITAHGKAGHAAREEGENALYKAMDDIQWFRTHQFERVSDLLGPVKMSVTQINAGYQHNVVPDECSYVVDIRTNECYQNEEVLEIVKANIVGTINPRSYHLNSSQISLDHPLIQKGKSMGLDHYGSPTLSDQAMLSCPSLKMGPGKSSRSHTADEYILLSEIKEAIPLYIKLLENLSIPHTA</sequence>
<dbReference type="PANTHER" id="PTHR43808">
    <property type="entry name" value="ACETYLORNITHINE DEACETYLASE"/>
    <property type="match status" value="1"/>
</dbReference>
<dbReference type="InterPro" id="IPR001261">
    <property type="entry name" value="ArgE/DapE_CS"/>
</dbReference>
<dbReference type="GO" id="GO:0008777">
    <property type="term" value="F:acetylornithine deacetylase activity"/>
    <property type="evidence" value="ECO:0007669"/>
    <property type="project" value="TreeGrafter"/>
</dbReference>
<evidence type="ECO:0000256" key="5">
    <source>
        <dbReference type="ARBA" id="ARBA00023285"/>
    </source>
</evidence>
<dbReference type="RefSeq" id="WP_338238982.1">
    <property type="nucleotide sequence ID" value="NZ_BQKE01000003.1"/>
</dbReference>
<accession>A0AAN4W191</accession>
<gene>
    <name evidence="7" type="ORF">PEDI_44360</name>
</gene>
<dbReference type="SUPFAM" id="SSF55031">
    <property type="entry name" value="Bacterial exopeptidase dimerisation domain"/>
    <property type="match status" value="1"/>
</dbReference>
<dbReference type="InterPro" id="IPR050072">
    <property type="entry name" value="Peptidase_M20A"/>
</dbReference>
<comment type="caution">
    <text evidence="7">The sequence shown here is derived from an EMBL/GenBank/DDBJ whole genome shotgun (WGS) entry which is preliminary data.</text>
</comment>
<dbReference type="InterPro" id="IPR011650">
    <property type="entry name" value="Peptidase_M20_dimer"/>
</dbReference>
<comment type="cofactor">
    <cofactor evidence="1">
        <name>Zn(2+)</name>
        <dbReference type="ChEBI" id="CHEBI:29105"/>
    </cofactor>
</comment>
<keyword evidence="8" id="KW-1185">Reference proteome</keyword>
<evidence type="ECO:0000313" key="7">
    <source>
        <dbReference type="EMBL" id="GJM63884.1"/>
    </source>
</evidence>
<keyword evidence="2" id="KW-0479">Metal-binding</keyword>
<evidence type="ECO:0000313" key="8">
    <source>
        <dbReference type="Proteomes" id="UP001310022"/>
    </source>
</evidence>
<dbReference type="Proteomes" id="UP001310022">
    <property type="component" value="Unassembled WGS sequence"/>
</dbReference>
<evidence type="ECO:0000256" key="1">
    <source>
        <dbReference type="ARBA" id="ARBA00001947"/>
    </source>
</evidence>
<dbReference type="EMBL" id="BQKE01000003">
    <property type="protein sequence ID" value="GJM63884.1"/>
    <property type="molecule type" value="Genomic_DNA"/>
</dbReference>